<dbReference type="EMBL" id="JBHMBW010000012">
    <property type="protein sequence ID" value="MFB9624276.1"/>
    <property type="molecule type" value="Genomic_DNA"/>
</dbReference>
<name>A0ABV5RXX5_9ACTN</name>
<sequence length="47" mass="4774">MSAVRLLELMDLPAGDSGMGWATGSRSAYDAATRPTSIHSVPAAPGT</sequence>
<evidence type="ECO:0000313" key="1">
    <source>
        <dbReference type="EMBL" id="MFB9624276.1"/>
    </source>
</evidence>
<evidence type="ECO:0000313" key="2">
    <source>
        <dbReference type="Proteomes" id="UP001589532"/>
    </source>
</evidence>
<protein>
    <submittedName>
        <fullName evidence="1">Uncharacterized protein</fullName>
    </submittedName>
</protein>
<gene>
    <name evidence="1" type="ORF">ACFFSA_14410</name>
</gene>
<dbReference type="RefSeq" id="WP_344985739.1">
    <property type="nucleotide sequence ID" value="NZ_BAAAXV010000001.1"/>
</dbReference>
<keyword evidence="2" id="KW-1185">Reference proteome</keyword>
<comment type="caution">
    <text evidence="1">The sequence shown here is derived from an EMBL/GenBank/DDBJ whole genome shotgun (WGS) entry which is preliminary data.</text>
</comment>
<accession>A0ABV5RXX5</accession>
<organism evidence="1 2">
    <name type="scientific">Nonomuraea helvata</name>
    <dbReference type="NCBI Taxonomy" id="37484"/>
    <lineage>
        <taxon>Bacteria</taxon>
        <taxon>Bacillati</taxon>
        <taxon>Actinomycetota</taxon>
        <taxon>Actinomycetes</taxon>
        <taxon>Streptosporangiales</taxon>
        <taxon>Streptosporangiaceae</taxon>
        <taxon>Nonomuraea</taxon>
    </lineage>
</organism>
<dbReference type="Proteomes" id="UP001589532">
    <property type="component" value="Unassembled WGS sequence"/>
</dbReference>
<proteinExistence type="predicted"/>
<reference evidence="1 2" key="1">
    <citation type="submission" date="2024-09" db="EMBL/GenBank/DDBJ databases">
        <authorList>
            <person name="Sun Q."/>
            <person name="Mori K."/>
        </authorList>
    </citation>
    <scope>NUCLEOTIDE SEQUENCE [LARGE SCALE GENOMIC DNA]</scope>
    <source>
        <strain evidence="1 2">JCM 3143</strain>
    </source>
</reference>